<keyword evidence="7 10" id="KW-0067">ATP-binding</keyword>
<dbReference type="Pfam" id="PF00069">
    <property type="entry name" value="Pkinase"/>
    <property type="match status" value="1"/>
</dbReference>
<keyword evidence="6" id="KW-0418">Kinase</keyword>
<keyword evidence="4" id="KW-0808">Transferase</keyword>
<dbReference type="GO" id="GO:0000196">
    <property type="term" value="P:cell integrity MAPK cascade"/>
    <property type="evidence" value="ECO:0007669"/>
    <property type="project" value="UniProtKB-ARBA"/>
</dbReference>
<evidence type="ECO:0000256" key="8">
    <source>
        <dbReference type="ARBA" id="ARBA00047899"/>
    </source>
</evidence>
<dbReference type="GO" id="GO:0004674">
    <property type="term" value="F:protein serine/threonine kinase activity"/>
    <property type="evidence" value="ECO:0007669"/>
    <property type="project" value="UniProtKB-KW"/>
</dbReference>
<dbReference type="PANTHER" id="PTHR24356:SF163">
    <property type="entry name" value="3-PHOSPHOINOSITIDE-DEPENDENT PROTEIN KINASE 1-RELATED"/>
    <property type="match status" value="1"/>
</dbReference>
<dbReference type="GO" id="GO:0032511">
    <property type="term" value="P:late endosome to vacuole transport via multivesicular body sorting pathway"/>
    <property type="evidence" value="ECO:0007669"/>
    <property type="project" value="UniProtKB-ARBA"/>
</dbReference>
<dbReference type="GO" id="GO:0030447">
    <property type="term" value="P:filamentous growth"/>
    <property type="evidence" value="ECO:0007669"/>
    <property type="project" value="UniProtKB-ARBA"/>
</dbReference>
<dbReference type="GeneID" id="30179795"/>
<feature type="compositionally biased region" description="Basic and acidic residues" evidence="11">
    <location>
        <begin position="1171"/>
        <end position="1187"/>
    </location>
</feature>
<dbReference type="InterPro" id="IPR039046">
    <property type="entry name" value="PDPK1"/>
</dbReference>
<dbReference type="PANTHER" id="PTHR24356">
    <property type="entry name" value="SERINE/THREONINE-PROTEIN KINASE"/>
    <property type="match status" value="1"/>
</dbReference>
<feature type="compositionally biased region" description="Acidic residues" evidence="11">
    <location>
        <begin position="220"/>
        <end position="265"/>
    </location>
</feature>
<organism evidence="13 14">
    <name type="scientific">Pichia membranifaciens NRRL Y-2026</name>
    <dbReference type="NCBI Taxonomy" id="763406"/>
    <lineage>
        <taxon>Eukaryota</taxon>
        <taxon>Fungi</taxon>
        <taxon>Dikarya</taxon>
        <taxon>Ascomycota</taxon>
        <taxon>Saccharomycotina</taxon>
        <taxon>Pichiomycetes</taxon>
        <taxon>Pichiales</taxon>
        <taxon>Pichiaceae</taxon>
        <taxon>Pichia</taxon>
    </lineage>
</organism>
<dbReference type="EC" id="2.7.11.1" evidence="2"/>
<evidence type="ECO:0000256" key="7">
    <source>
        <dbReference type="ARBA" id="ARBA00022840"/>
    </source>
</evidence>
<feature type="region of interest" description="Disordered" evidence="11">
    <location>
        <begin position="765"/>
        <end position="830"/>
    </location>
</feature>
<evidence type="ECO:0000256" key="9">
    <source>
        <dbReference type="ARBA" id="ARBA00048679"/>
    </source>
</evidence>
<dbReference type="FunFam" id="3.30.200.20:FF:000191">
    <property type="entry name" value="3-phosphoinositide-dependent protein kinase 2-like"/>
    <property type="match status" value="1"/>
</dbReference>
<dbReference type="InterPro" id="IPR050236">
    <property type="entry name" value="Ser_Thr_kinase_AGC"/>
</dbReference>
<evidence type="ECO:0000256" key="10">
    <source>
        <dbReference type="PROSITE-ProRule" id="PRU10141"/>
    </source>
</evidence>
<dbReference type="AlphaFoldDB" id="A0A1E3NT90"/>
<feature type="region of interest" description="Disordered" evidence="11">
    <location>
        <begin position="1086"/>
        <end position="1149"/>
    </location>
</feature>
<comment type="similarity">
    <text evidence="1">Belongs to the protein kinase superfamily. AGC Ser/Thr protein kinase family. PDPK1 subfamily.</text>
</comment>
<dbReference type="FunFam" id="1.10.510.10:FF:000534">
    <property type="entry name" value="Serine/threonine-protein kinase PKH2"/>
    <property type="match status" value="1"/>
</dbReference>
<keyword evidence="14" id="KW-1185">Reference proteome</keyword>
<evidence type="ECO:0000313" key="14">
    <source>
        <dbReference type="Proteomes" id="UP000094455"/>
    </source>
</evidence>
<comment type="catalytic activity">
    <reaction evidence="9">
        <text>L-seryl-[protein] + ATP = O-phospho-L-seryl-[protein] + ADP + H(+)</text>
        <dbReference type="Rhea" id="RHEA:17989"/>
        <dbReference type="Rhea" id="RHEA-COMP:9863"/>
        <dbReference type="Rhea" id="RHEA-COMP:11604"/>
        <dbReference type="ChEBI" id="CHEBI:15378"/>
        <dbReference type="ChEBI" id="CHEBI:29999"/>
        <dbReference type="ChEBI" id="CHEBI:30616"/>
        <dbReference type="ChEBI" id="CHEBI:83421"/>
        <dbReference type="ChEBI" id="CHEBI:456216"/>
        <dbReference type="EC" id="2.7.11.1"/>
    </reaction>
</comment>
<dbReference type="PROSITE" id="PS00107">
    <property type="entry name" value="PROTEIN_KINASE_ATP"/>
    <property type="match status" value="1"/>
</dbReference>
<dbReference type="GO" id="GO:0005524">
    <property type="term" value="F:ATP binding"/>
    <property type="evidence" value="ECO:0007669"/>
    <property type="project" value="UniProtKB-UniRule"/>
</dbReference>
<dbReference type="InterPro" id="IPR011009">
    <property type="entry name" value="Kinase-like_dom_sf"/>
</dbReference>
<feature type="compositionally biased region" description="Low complexity" evidence="11">
    <location>
        <begin position="715"/>
        <end position="731"/>
    </location>
</feature>
<dbReference type="GO" id="GO:0060211">
    <property type="term" value="P:regulation of nuclear-transcribed mRNA poly(A) tail shortening"/>
    <property type="evidence" value="ECO:0007669"/>
    <property type="project" value="UniProtKB-ARBA"/>
</dbReference>
<comment type="catalytic activity">
    <reaction evidence="8">
        <text>L-threonyl-[protein] + ATP = O-phospho-L-threonyl-[protein] + ADP + H(+)</text>
        <dbReference type="Rhea" id="RHEA:46608"/>
        <dbReference type="Rhea" id="RHEA-COMP:11060"/>
        <dbReference type="Rhea" id="RHEA-COMP:11605"/>
        <dbReference type="ChEBI" id="CHEBI:15378"/>
        <dbReference type="ChEBI" id="CHEBI:30013"/>
        <dbReference type="ChEBI" id="CHEBI:30616"/>
        <dbReference type="ChEBI" id="CHEBI:61977"/>
        <dbReference type="ChEBI" id="CHEBI:456216"/>
        <dbReference type="EC" id="2.7.11.1"/>
    </reaction>
</comment>
<feature type="compositionally biased region" description="Polar residues" evidence="11">
    <location>
        <begin position="622"/>
        <end position="637"/>
    </location>
</feature>
<feature type="compositionally biased region" description="Polar residues" evidence="11">
    <location>
        <begin position="1086"/>
        <end position="1108"/>
    </location>
</feature>
<feature type="region of interest" description="Disordered" evidence="11">
    <location>
        <begin position="1168"/>
        <end position="1202"/>
    </location>
</feature>
<evidence type="ECO:0000256" key="1">
    <source>
        <dbReference type="ARBA" id="ARBA00010006"/>
    </source>
</evidence>
<feature type="domain" description="Protein kinase" evidence="12">
    <location>
        <begin position="324"/>
        <end position="584"/>
    </location>
</feature>
<dbReference type="SMART" id="SM00220">
    <property type="entry name" value="S_TKc"/>
    <property type="match status" value="1"/>
</dbReference>
<keyword evidence="3" id="KW-0723">Serine/threonine-protein kinase</keyword>
<evidence type="ECO:0000256" key="4">
    <source>
        <dbReference type="ARBA" id="ARBA00022679"/>
    </source>
</evidence>
<protein>
    <recommendedName>
        <fullName evidence="2">non-specific serine/threonine protein kinase</fullName>
        <ecNumber evidence="2">2.7.11.1</ecNumber>
    </recommendedName>
</protein>
<dbReference type="InterPro" id="IPR000719">
    <property type="entry name" value="Prot_kinase_dom"/>
</dbReference>
<evidence type="ECO:0000256" key="6">
    <source>
        <dbReference type="ARBA" id="ARBA00022777"/>
    </source>
</evidence>
<dbReference type="PROSITE" id="PS50011">
    <property type="entry name" value="PROTEIN_KINASE_DOM"/>
    <property type="match status" value="1"/>
</dbReference>
<dbReference type="EMBL" id="KV454001">
    <property type="protein sequence ID" value="ODQ49264.1"/>
    <property type="molecule type" value="Genomic_DNA"/>
</dbReference>
<feature type="compositionally biased region" description="Polar residues" evidence="11">
    <location>
        <begin position="206"/>
        <end position="217"/>
    </location>
</feature>
<feature type="region of interest" description="Disordered" evidence="11">
    <location>
        <begin position="206"/>
        <end position="265"/>
    </location>
</feature>
<evidence type="ECO:0000256" key="2">
    <source>
        <dbReference type="ARBA" id="ARBA00012513"/>
    </source>
</evidence>
<keyword evidence="5 10" id="KW-0547">Nucleotide-binding</keyword>
<dbReference type="Gene3D" id="3.30.200.20">
    <property type="entry name" value="Phosphorylase Kinase, domain 1"/>
    <property type="match status" value="1"/>
</dbReference>
<dbReference type="InterPro" id="IPR017441">
    <property type="entry name" value="Protein_kinase_ATP_BS"/>
</dbReference>
<reference evidence="13 14" key="1">
    <citation type="journal article" date="2016" name="Proc. Natl. Acad. Sci. U.S.A.">
        <title>Comparative genomics of biotechnologically important yeasts.</title>
        <authorList>
            <person name="Riley R."/>
            <person name="Haridas S."/>
            <person name="Wolfe K.H."/>
            <person name="Lopes M.R."/>
            <person name="Hittinger C.T."/>
            <person name="Goeker M."/>
            <person name="Salamov A.A."/>
            <person name="Wisecaver J.H."/>
            <person name="Long T.M."/>
            <person name="Calvey C.H."/>
            <person name="Aerts A.L."/>
            <person name="Barry K.W."/>
            <person name="Choi C."/>
            <person name="Clum A."/>
            <person name="Coughlan A.Y."/>
            <person name="Deshpande S."/>
            <person name="Douglass A.P."/>
            <person name="Hanson S.J."/>
            <person name="Klenk H.-P."/>
            <person name="LaButti K.M."/>
            <person name="Lapidus A."/>
            <person name="Lindquist E.A."/>
            <person name="Lipzen A.M."/>
            <person name="Meier-Kolthoff J.P."/>
            <person name="Ohm R.A."/>
            <person name="Otillar R.P."/>
            <person name="Pangilinan J.L."/>
            <person name="Peng Y."/>
            <person name="Rokas A."/>
            <person name="Rosa C.A."/>
            <person name="Scheuner C."/>
            <person name="Sibirny A.A."/>
            <person name="Slot J.C."/>
            <person name="Stielow J.B."/>
            <person name="Sun H."/>
            <person name="Kurtzman C.P."/>
            <person name="Blackwell M."/>
            <person name="Grigoriev I.V."/>
            <person name="Jeffries T.W."/>
        </authorList>
    </citation>
    <scope>NUCLEOTIDE SEQUENCE [LARGE SCALE GENOMIC DNA]</scope>
    <source>
        <strain evidence="13 14">NRRL Y-2026</strain>
    </source>
</reference>
<gene>
    <name evidence="13" type="ORF">PICMEDRAFT_39466</name>
</gene>
<dbReference type="OrthoDB" id="347657at2759"/>
<evidence type="ECO:0000256" key="5">
    <source>
        <dbReference type="ARBA" id="ARBA00022741"/>
    </source>
</evidence>
<dbReference type="SUPFAM" id="SSF56112">
    <property type="entry name" value="Protein kinase-like (PK-like)"/>
    <property type="match status" value="1"/>
</dbReference>
<dbReference type="STRING" id="763406.A0A1E3NT90"/>
<feature type="region of interest" description="Disordered" evidence="11">
    <location>
        <begin position="614"/>
        <end position="637"/>
    </location>
</feature>
<evidence type="ECO:0000259" key="12">
    <source>
        <dbReference type="PROSITE" id="PS50011"/>
    </source>
</evidence>
<dbReference type="Gene3D" id="1.10.510.10">
    <property type="entry name" value="Transferase(Phosphotransferase) domain 1"/>
    <property type="match status" value="1"/>
</dbReference>
<evidence type="ECO:0000256" key="3">
    <source>
        <dbReference type="ARBA" id="ARBA00022527"/>
    </source>
</evidence>
<feature type="region of interest" description="Disordered" evidence="11">
    <location>
        <begin position="673"/>
        <end position="745"/>
    </location>
</feature>
<dbReference type="CDD" id="cd05581">
    <property type="entry name" value="STKc_PDK1"/>
    <property type="match status" value="1"/>
</dbReference>
<evidence type="ECO:0000313" key="13">
    <source>
        <dbReference type="EMBL" id="ODQ49264.1"/>
    </source>
</evidence>
<name>A0A1E3NT90_9ASCO</name>
<feature type="compositionally biased region" description="Low complexity" evidence="11">
    <location>
        <begin position="807"/>
        <end position="821"/>
    </location>
</feature>
<dbReference type="GO" id="GO:0010606">
    <property type="term" value="P:positive regulation of cytoplasmic mRNA processing body assembly"/>
    <property type="evidence" value="ECO:0007669"/>
    <property type="project" value="UniProtKB-ARBA"/>
</dbReference>
<feature type="binding site" evidence="10">
    <location>
        <position position="353"/>
    </location>
    <ligand>
        <name>ATP</name>
        <dbReference type="ChEBI" id="CHEBI:30616"/>
    </ligand>
</feature>
<dbReference type="InterPro" id="IPR008271">
    <property type="entry name" value="Ser/Thr_kinase_AS"/>
</dbReference>
<dbReference type="PROSITE" id="PS00108">
    <property type="entry name" value="PROTEIN_KINASE_ST"/>
    <property type="match status" value="1"/>
</dbReference>
<dbReference type="Proteomes" id="UP000094455">
    <property type="component" value="Unassembled WGS sequence"/>
</dbReference>
<feature type="compositionally biased region" description="Polar residues" evidence="11">
    <location>
        <begin position="679"/>
        <end position="689"/>
    </location>
</feature>
<proteinExistence type="inferred from homology"/>
<evidence type="ECO:0000256" key="11">
    <source>
        <dbReference type="SAM" id="MobiDB-lite"/>
    </source>
</evidence>
<dbReference type="RefSeq" id="XP_019020377.1">
    <property type="nucleotide sequence ID" value="XM_019163108.1"/>
</dbReference>
<accession>A0A1E3NT90</accession>
<sequence>MSSSSYPNNEFHYSTLDPQTPVEIEEYSDLYDDYLNSPESQRAATMNSGAAVYEQSVAPSYENLANIIPSSLNNRNDAFVSDDSLDSSFGTNDVAFRTPQFSNTSRFGSPRTPKINTLGAPRNIDTYVQYSDSSDNNGSLPSLIPIPILTDSDQPGSQLGTQHRHVTDIGHDAYNQSTSSVDEIRDGNFASQGGMKTTYYNNGYSGVNGLSSNQTQHAGEDDDSLEDEEEDETEEEEDEDDYEEDGEEDQEEEGEEALDESYGDYDDAEVDKLRMLQRQKNQGLYSSYDPANESLNWQNKNDATIITKSLGAPPKAIRKGIKDFQLGKELGEGSYSTVVLATDIKTKKKYAIKILNKRHIIKEKKVKYVNIEKNALNRLGKRNGIIALHFTFQDSQSLYFVLDFAENGELLTLIKKFGTMNEHCTKHYAVQLIDGISFMHKNGVVHRDLKPENILLNKDMKLEITDFGTAKLLDKDDSGNYPRDIRANSFVGTAEYVSPELLNDKYCGKAADIWALGCIIYQMIAGKPPFKATNEYLTFQKIQKLQYAFTAGFPIVIRDLIKRVLVIKPRERLTIPDIKQHLWFKDINWSDEKQIWDTFPPELGPYKISAKAMKPRPELDSQYPNGSSTSIQNMKKSKSTNYVNMQSNSIIQSKPGTVTKLTQRSVSAASAPVLVSNAKTTPQQSQSPMVRTKSKRKKSASSAAAVALYGNSRKASSSTIASTSTTATTGSPLQPSSMAHPQGHNLILQPSSSELQQITADRIMKSRQHQVKEKPSRSHLKKVSTPPFDVIPGTNIPRPVLNTKVPSSRSNTATRSRNNSSLQTGKQSKVPQMSVLDMKWVQFLKHHEERIMKVGVVDAIREKTSLFEKKYRGVMIESPLGYKNKDNINQPSIFSSNDTDSIRLLDSATLASDLGENADEEADDTDPENESSATKFRKFFTVKQTPAPQVENKFATRTMLVTTFGRVLLFQENYGVDNKMKYEMTTEVDLTNSLVHFVEVVVERKNKPSKGLFAIMSNGLTICFEVDKTEITQWTQCLASSRMIEKERRLKEYLNSPAGDTALIYGEETAYAAANLASVKKTISDTTTGSVSAGKNTSSPSFPSTLRTPNEDTSNHHQSPNGAKKAAPKPKTVPSREPPKSKKTIGKGPMISAAINKAVSMASVNAAVGVRESDRNSGDRNGGDSKKITQVNSKFLARSRLK</sequence>